<name>A0ABV9PNQ6_9ACTN</name>
<comment type="caution">
    <text evidence="2">The sequence shown here is derived from an EMBL/GenBank/DDBJ whole genome shotgun (WGS) entry which is preliminary data.</text>
</comment>
<dbReference type="EMBL" id="JBHSHP010000018">
    <property type="protein sequence ID" value="MFC4754466.1"/>
    <property type="molecule type" value="Genomic_DNA"/>
</dbReference>
<organism evidence="2 3">
    <name type="scientific">Dietzia aurantiaca</name>
    <dbReference type="NCBI Taxonomy" id="983873"/>
    <lineage>
        <taxon>Bacteria</taxon>
        <taxon>Bacillati</taxon>
        <taxon>Actinomycetota</taxon>
        <taxon>Actinomycetes</taxon>
        <taxon>Mycobacteriales</taxon>
        <taxon>Dietziaceae</taxon>
        <taxon>Dietzia</taxon>
    </lineage>
</organism>
<dbReference type="InterPro" id="IPR002669">
    <property type="entry name" value="UreD"/>
</dbReference>
<evidence type="ECO:0000256" key="1">
    <source>
        <dbReference type="ARBA" id="ARBA00023186"/>
    </source>
</evidence>
<evidence type="ECO:0000313" key="2">
    <source>
        <dbReference type="EMBL" id="MFC4754466.1"/>
    </source>
</evidence>
<dbReference type="Pfam" id="PF01774">
    <property type="entry name" value="UreD"/>
    <property type="match status" value="1"/>
</dbReference>
<protein>
    <submittedName>
        <fullName evidence="2">Urease accessory protein UreD</fullName>
    </submittedName>
</protein>
<evidence type="ECO:0000313" key="3">
    <source>
        <dbReference type="Proteomes" id="UP001595836"/>
    </source>
</evidence>
<keyword evidence="1" id="KW-0143">Chaperone</keyword>
<accession>A0ABV9PNQ6</accession>
<sequence length="209" mass="22661">MQSATSGLISGERLRQRIVVRDEGRVRLIGQGAMPVQQARSEEGSTEDLRLEVTGGSHLEFVSEPRLLFPNSRFNQVTTVSVDSSSGVVLVDAVVRHPDPGPVSYLSETRLVFDGEVVAVERMGFESIAEHRFGATVLVLAVGEFVAGIDWTPWLRRHGAPTSYGAVSPLRQCPGISLRVVAVDGRHARQAIDDALSILLHSRVRSTGP</sequence>
<proteinExistence type="predicted"/>
<reference evidence="3" key="1">
    <citation type="journal article" date="2019" name="Int. J. Syst. Evol. Microbiol.">
        <title>The Global Catalogue of Microorganisms (GCM) 10K type strain sequencing project: providing services to taxonomists for standard genome sequencing and annotation.</title>
        <authorList>
            <consortium name="The Broad Institute Genomics Platform"/>
            <consortium name="The Broad Institute Genome Sequencing Center for Infectious Disease"/>
            <person name="Wu L."/>
            <person name="Ma J."/>
        </authorList>
    </citation>
    <scope>NUCLEOTIDE SEQUENCE [LARGE SCALE GENOMIC DNA]</scope>
    <source>
        <strain evidence="3">JCM 11882</strain>
    </source>
</reference>
<dbReference type="Proteomes" id="UP001595836">
    <property type="component" value="Unassembled WGS sequence"/>
</dbReference>
<keyword evidence="3" id="KW-1185">Reference proteome</keyword>
<dbReference type="RefSeq" id="WP_344992441.1">
    <property type="nucleotide sequence ID" value="NZ_BAABCD010000019.1"/>
</dbReference>
<gene>
    <name evidence="2" type="ORF">ACFO7U_06720</name>
</gene>